<proteinExistence type="predicted"/>
<organism evidence="2 3">
    <name type="scientific">Chlamydomonas eustigma</name>
    <dbReference type="NCBI Taxonomy" id="1157962"/>
    <lineage>
        <taxon>Eukaryota</taxon>
        <taxon>Viridiplantae</taxon>
        <taxon>Chlorophyta</taxon>
        <taxon>core chlorophytes</taxon>
        <taxon>Chlorophyceae</taxon>
        <taxon>CS clade</taxon>
        <taxon>Chlamydomonadales</taxon>
        <taxon>Chlamydomonadaceae</taxon>
        <taxon>Chlamydomonas</taxon>
    </lineage>
</organism>
<dbReference type="EMBL" id="BEGY01000144">
    <property type="protein sequence ID" value="GAX84995.1"/>
    <property type="molecule type" value="Genomic_DNA"/>
</dbReference>
<feature type="compositionally biased region" description="Low complexity" evidence="1">
    <location>
        <begin position="313"/>
        <end position="327"/>
    </location>
</feature>
<gene>
    <name evidence="2" type="ORF">CEUSTIGMA_g12416.t1</name>
</gene>
<dbReference type="AlphaFoldDB" id="A0A250XPJ8"/>
<feature type="region of interest" description="Disordered" evidence="1">
    <location>
        <begin position="285"/>
        <end position="327"/>
    </location>
</feature>
<dbReference type="Proteomes" id="UP000232323">
    <property type="component" value="Unassembled WGS sequence"/>
</dbReference>
<evidence type="ECO:0008006" key="4">
    <source>
        <dbReference type="Google" id="ProtNLM"/>
    </source>
</evidence>
<evidence type="ECO:0000313" key="3">
    <source>
        <dbReference type="Proteomes" id="UP000232323"/>
    </source>
</evidence>
<dbReference type="OrthoDB" id="549313at2759"/>
<dbReference type="Gene3D" id="3.90.1410.10">
    <property type="entry name" value="set domain protein methyltransferase, domain 1"/>
    <property type="match status" value="1"/>
</dbReference>
<evidence type="ECO:0000313" key="2">
    <source>
        <dbReference type="EMBL" id="GAX84995.1"/>
    </source>
</evidence>
<dbReference type="InterPro" id="IPR046341">
    <property type="entry name" value="SET_dom_sf"/>
</dbReference>
<comment type="caution">
    <text evidence="2">The sequence shown here is derived from an EMBL/GenBank/DDBJ whole genome shotgun (WGS) entry which is preliminary data.</text>
</comment>
<protein>
    <recommendedName>
        <fullName evidence="4">SET domain-containing protein</fullName>
    </recommendedName>
</protein>
<evidence type="ECO:0000256" key="1">
    <source>
        <dbReference type="SAM" id="MobiDB-lite"/>
    </source>
</evidence>
<reference evidence="2 3" key="1">
    <citation type="submission" date="2017-08" db="EMBL/GenBank/DDBJ databases">
        <title>Acidophilic green algal genome provides insights into adaptation to an acidic environment.</title>
        <authorList>
            <person name="Hirooka S."/>
            <person name="Hirose Y."/>
            <person name="Kanesaki Y."/>
            <person name="Higuchi S."/>
            <person name="Fujiwara T."/>
            <person name="Onuma R."/>
            <person name="Era A."/>
            <person name="Ohbayashi R."/>
            <person name="Uzuka A."/>
            <person name="Nozaki H."/>
            <person name="Yoshikawa H."/>
            <person name="Miyagishima S.Y."/>
        </authorList>
    </citation>
    <scope>NUCLEOTIDE SEQUENCE [LARGE SCALE GENOMIC DNA]</scope>
    <source>
        <strain evidence="2 3">NIES-2499</strain>
    </source>
</reference>
<name>A0A250XPJ8_9CHLO</name>
<keyword evidence="3" id="KW-1185">Reference proteome</keyword>
<dbReference type="InterPro" id="IPR050600">
    <property type="entry name" value="SETD3_SETD6_MTase"/>
</dbReference>
<dbReference type="GO" id="GO:0016279">
    <property type="term" value="F:protein-lysine N-methyltransferase activity"/>
    <property type="evidence" value="ECO:0007669"/>
    <property type="project" value="TreeGrafter"/>
</dbReference>
<dbReference type="SUPFAM" id="SSF82199">
    <property type="entry name" value="SET domain"/>
    <property type="match status" value="1"/>
</dbReference>
<dbReference type="PANTHER" id="PTHR13271">
    <property type="entry name" value="UNCHARACTERIZED PUTATIVE METHYLTRANSFERASE"/>
    <property type="match status" value="1"/>
</dbReference>
<accession>A0A250XPJ8</accession>
<sequence length="505" mass="55420">MHHGQAIKCPEFGVAFQTLLQHEVSLVHDKRQILCMLLILERCKGSLSHWAPYINILPETYDDPFWWTLTERQLVTGTRLEKAIEDYLPGLQQLASWMTMLEEQYRSLNPTTSLTPLSKYRNGWAFTVEAARWARSTVWSRSFTVHRLEGCMAAAEPSPYSCSRTALLHQDPAVALIPVLDMIDHSPDVEVVWHTGPEGRDDFHFCPVTPFSKGAVLKNNYGNKTNDEFILAYGFTIHDNPADYFQVSIAQSRWPVTHTSGSSTNTGAAARGPDILVPCGRVEDVESSPPAVTQCRSSGGASDSGQGGLAERSSTPSSSTSGTAAASRAAMLNGTTTTVTKAHIHPSEADGIQSSTDLQQEAVEALQREVAMMELGLKSDHRLTVVDPLPPALLRSVRLCLMPTQDLYTLYAQLLDLTAVAGTSVEEVGSRVRSTGSTRLLEGPTVVIDSCRPHAVQEAGHSILRNGEAPQKAPCMLHQRLSINVNRREVLSSHGWQLPPTSMMW</sequence>